<organism evidence="1 2">
    <name type="scientific">Demequina zhanjiangensis</name>
    <dbReference type="NCBI Taxonomy" id="3051659"/>
    <lineage>
        <taxon>Bacteria</taxon>
        <taxon>Bacillati</taxon>
        <taxon>Actinomycetota</taxon>
        <taxon>Actinomycetes</taxon>
        <taxon>Micrococcales</taxon>
        <taxon>Demequinaceae</taxon>
        <taxon>Demequina</taxon>
    </lineage>
</organism>
<keyword evidence="2" id="KW-1185">Reference proteome</keyword>
<name>A0ABT8G3M8_9MICO</name>
<protein>
    <recommendedName>
        <fullName evidence="3">Ig-like domain-containing protein</fullName>
    </recommendedName>
</protein>
<proteinExistence type="predicted"/>
<sequence length="240" mass="25597">MSVKAGAATAAVIVVAAVLWWFARGAAAELPEPEARPADPEVAVIVRDDATEVWMACASSSWDEPVESHGVLLLETARSGWYDACVRAYKDGDAFAFAVTAFWTTEGGYAVWPGTQVDAPVPGPVTLEVSSSITEAGSESMISGTARVACEPGVEYGDWYEGWTELDDGLCNDSLGGITSEMGYDGTRAWWIMDRPSAADVTVHVWEMTLPAGSDPEFTFTVSDANGYVTVTTGEDFLDE</sequence>
<evidence type="ECO:0000313" key="2">
    <source>
        <dbReference type="Proteomes" id="UP001172738"/>
    </source>
</evidence>
<gene>
    <name evidence="1" type="ORF">QQX04_12140</name>
</gene>
<reference evidence="1" key="1">
    <citation type="submission" date="2023-06" db="EMBL/GenBank/DDBJ databases">
        <title>SYSU T00b26.</title>
        <authorList>
            <person name="Gao L."/>
            <person name="Fang B.-Z."/>
            <person name="Li W.-J."/>
        </authorList>
    </citation>
    <scope>NUCLEOTIDE SEQUENCE</scope>
    <source>
        <strain evidence="1">SYSU T00b26</strain>
    </source>
</reference>
<dbReference type="Proteomes" id="UP001172738">
    <property type="component" value="Unassembled WGS sequence"/>
</dbReference>
<evidence type="ECO:0000313" key="1">
    <source>
        <dbReference type="EMBL" id="MDN4473746.1"/>
    </source>
</evidence>
<dbReference type="EMBL" id="JAUHPV010000007">
    <property type="protein sequence ID" value="MDN4473746.1"/>
    <property type="molecule type" value="Genomic_DNA"/>
</dbReference>
<evidence type="ECO:0008006" key="3">
    <source>
        <dbReference type="Google" id="ProtNLM"/>
    </source>
</evidence>
<dbReference type="RefSeq" id="WP_301129569.1">
    <property type="nucleotide sequence ID" value="NZ_JAUHPV010000007.1"/>
</dbReference>
<comment type="caution">
    <text evidence="1">The sequence shown here is derived from an EMBL/GenBank/DDBJ whole genome shotgun (WGS) entry which is preliminary data.</text>
</comment>
<accession>A0ABT8G3M8</accession>